<evidence type="ECO:0000313" key="2">
    <source>
        <dbReference type="EMBL" id="MBO0950280.1"/>
    </source>
</evidence>
<protein>
    <submittedName>
        <fullName evidence="2">Carboxypeptidase-like regulatory domain-containing protein</fullName>
    </submittedName>
</protein>
<sequence>MMRLLLLLLLISLTAQAQFTLRGRVVNAADGQPVPFCSVFLANTTKGTTADENGSFVLANLPAGRFDLVVSSVGFETLASPINTNQPASLLIRIMPSANQLAEVQVRANRDPEWLEQLGVFLKNFIGTSKNAQECKIINQNALWFDDNRATMRMTGGAREPLIIDNKALGYRIRYVLEQFLFDYGNKSVSYLGYPVYELMKPRGRREALRWEKARTEAYRGSSMHFMRTLYAKKTAEEGFEIRRVLERTDSSKVAGQWRIKKARYLVKDALPATFLLSEEASTDSTTALSFENLIQVTYTLEKESPEYVRSLSPFSEKLSPGGPQTSLIYLTEPTVTIERNGNFYNPLGVIFEGYWGWEKMAELLPLTYEP</sequence>
<proteinExistence type="predicted"/>
<evidence type="ECO:0000313" key="3">
    <source>
        <dbReference type="Proteomes" id="UP000664628"/>
    </source>
</evidence>
<dbReference type="SUPFAM" id="SSF49464">
    <property type="entry name" value="Carboxypeptidase regulatory domain-like"/>
    <property type="match status" value="1"/>
</dbReference>
<accession>A0ABS3JJV6</accession>
<name>A0ABS3JJV6_9BACT</name>
<dbReference type="InterPro" id="IPR008969">
    <property type="entry name" value="CarboxyPept-like_regulatory"/>
</dbReference>
<dbReference type="Proteomes" id="UP000664628">
    <property type="component" value="Unassembled WGS sequence"/>
</dbReference>
<feature type="signal peptide" evidence="1">
    <location>
        <begin position="1"/>
        <end position="17"/>
    </location>
</feature>
<reference evidence="2 3" key="1">
    <citation type="submission" date="2021-03" db="EMBL/GenBank/DDBJ databases">
        <title>Fibrella sp. HMF5405 genome sequencing and assembly.</title>
        <authorList>
            <person name="Kang H."/>
            <person name="Kim H."/>
            <person name="Bae S."/>
            <person name="Joh K."/>
        </authorList>
    </citation>
    <scope>NUCLEOTIDE SEQUENCE [LARGE SCALE GENOMIC DNA]</scope>
    <source>
        <strain evidence="2 3">HMF5405</strain>
    </source>
</reference>
<comment type="caution">
    <text evidence="2">The sequence shown here is derived from an EMBL/GenBank/DDBJ whole genome shotgun (WGS) entry which is preliminary data.</text>
</comment>
<dbReference type="Pfam" id="PF13715">
    <property type="entry name" value="CarbopepD_reg_2"/>
    <property type="match status" value="1"/>
</dbReference>
<dbReference type="EMBL" id="JAFMYW010000005">
    <property type="protein sequence ID" value="MBO0950280.1"/>
    <property type="molecule type" value="Genomic_DNA"/>
</dbReference>
<dbReference type="Gene3D" id="2.60.40.1120">
    <property type="entry name" value="Carboxypeptidase-like, regulatory domain"/>
    <property type="match status" value="1"/>
</dbReference>
<keyword evidence="1" id="KW-0732">Signal</keyword>
<feature type="chain" id="PRO_5047172169" evidence="1">
    <location>
        <begin position="18"/>
        <end position="371"/>
    </location>
</feature>
<keyword evidence="3" id="KW-1185">Reference proteome</keyword>
<organism evidence="2 3">
    <name type="scientific">Fibrella forsythiae</name>
    <dbReference type="NCBI Taxonomy" id="2817061"/>
    <lineage>
        <taxon>Bacteria</taxon>
        <taxon>Pseudomonadati</taxon>
        <taxon>Bacteroidota</taxon>
        <taxon>Cytophagia</taxon>
        <taxon>Cytophagales</taxon>
        <taxon>Spirosomataceae</taxon>
        <taxon>Fibrella</taxon>
    </lineage>
</organism>
<gene>
    <name evidence="2" type="ORF">J2I46_16925</name>
</gene>
<evidence type="ECO:0000256" key="1">
    <source>
        <dbReference type="SAM" id="SignalP"/>
    </source>
</evidence>
<dbReference type="RefSeq" id="WP_207330240.1">
    <property type="nucleotide sequence ID" value="NZ_JAFMYW010000005.1"/>
</dbReference>